<protein>
    <submittedName>
        <fullName evidence="1">Uncharacterized protein</fullName>
    </submittedName>
</protein>
<keyword evidence="2" id="KW-1185">Reference proteome</keyword>
<sequence length="95" mass="9854">MSSKPSTQPRKTGRCTSKTLSYISLTLPGTLASGVSSGAVRAGSAGRATIRYFDISDFEGLSLYCGPLCLNIVHLHALPHFVASGSLLDELGLAG</sequence>
<gene>
    <name evidence="1" type="ORF">M011DRAFT_471148</name>
</gene>
<dbReference type="EMBL" id="MU006594">
    <property type="protein sequence ID" value="KAF2743814.1"/>
    <property type="molecule type" value="Genomic_DNA"/>
</dbReference>
<reference evidence="1" key="1">
    <citation type="journal article" date="2020" name="Stud. Mycol.">
        <title>101 Dothideomycetes genomes: a test case for predicting lifestyles and emergence of pathogens.</title>
        <authorList>
            <person name="Haridas S."/>
            <person name="Albert R."/>
            <person name="Binder M."/>
            <person name="Bloem J."/>
            <person name="Labutti K."/>
            <person name="Salamov A."/>
            <person name="Andreopoulos B."/>
            <person name="Baker S."/>
            <person name="Barry K."/>
            <person name="Bills G."/>
            <person name="Bluhm B."/>
            <person name="Cannon C."/>
            <person name="Castanera R."/>
            <person name="Culley D."/>
            <person name="Daum C."/>
            <person name="Ezra D."/>
            <person name="Gonzalez J."/>
            <person name="Henrissat B."/>
            <person name="Kuo A."/>
            <person name="Liang C."/>
            <person name="Lipzen A."/>
            <person name="Lutzoni F."/>
            <person name="Magnuson J."/>
            <person name="Mondo S."/>
            <person name="Nolan M."/>
            <person name="Ohm R."/>
            <person name="Pangilinan J."/>
            <person name="Park H.-J."/>
            <person name="Ramirez L."/>
            <person name="Alfaro M."/>
            <person name="Sun H."/>
            <person name="Tritt A."/>
            <person name="Yoshinaga Y."/>
            <person name="Zwiers L.-H."/>
            <person name="Turgeon B."/>
            <person name="Goodwin S."/>
            <person name="Spatafora J."/>
            <person name="Crous P."/>
            <person name="Grigoriev I."/>
        </authorList>
    </citation>
    <scope>NUCLEOTIDE SEQUENCE</scope>
    <source>
        <strain evidence="1">CBS 119925</strain>
    </source>
</reference>
<evidence type="ECO:0000313" key="1">
    <source>
        <dbReference type="EMBL" id="KAF2743814.1"/>
    </source>
</evidence>
<name>A0A6A6V272_9PLEO</name>
<proteinExistence type="predicted"/>
<evidence type="ECO:0000313" key="2">
    <source>
        <dbReference type="Proteomes" id="UP000799440"/>
    </source>
</evidence>
<dbReference type="AlphaFoldDB" id="A0A6A6V272"/>
<accession>A0A6A6V272</accession>
<dbReference type="Proteomes" id="UP000799440">
    <property type="component" value="Unassembled WGS sequence"/>
</dbReference>
<organism evidence="1 2">
    <name type="scientific">Sporormia fimetaria CBS 119925</name>
    <dbReference type="NCBI Taxonomy" id="1340428"/>
    <lineage>
        <taxon>Eukaryota</taxon>
        <taxon>Fungi</taxon>
        <taxon>Dikarya</taxon>
        <taxon>Ascomycota</taxon>
        <taxon>Pezizomycotina</taxon>
        <taxon>Dothideomycetes</taxon>
        <taxon>Pleosporomycetidae</taxon>
        <taxon>Pleosporales</taxon>
        <taxon>Sporormiaceae</taxon>
        <taxon>Sporormia</taxon>
    </lineage>
</organism>